<gene>
    <name evidence="5" type="ORF">PEVE_00024384</name>
</gene>
<feature type="domain" description="Cadherin" evidence="4">
    <location>
        <begin position="437"/>
        <end position="544"/>
    </location>
</feature>
<keyword evidence="2" id="KW-0472">Membrane</keyword>
<dbReference type="InterPro" id="IPR015919">
    <property type="entry name" value="Cadherin-like_sf"/>
</dbReference>
<protein>
    <recommendedName>
        <fullName evidence="4">Cadherin domain-containing protein</fullName>
    </recommendedName>
</protein>
<keyword evidence="1" id="KW-0812">Transmembrane</keyword>
<evidence type="ECO:0000256" key="3">
    <source>
        <dbReference type="PROSITE-ProRule" id="PRU00043"/>
    </source>
</evidence>
<organism evidence="5 6">
    <name type="scientific">Porites evermanni</name>
    <dbReference type="NCBI Taxonomy" id="104178"/>
    <lineage>
        <taxon>Eukaryota</taxon>
        <taxon>Metazoa</taxon>
        <taxon>Cnidaria</taxon>
        <taxon>Anthozoa</taxon>
        <taxon>Hexacorallia</taxon>
        <taxon>Scleractinia</taxon>
        <taxon>Fungiina</taxon>
        <taxon>Poritidae</taxon>
        <taxon>Porites</taxon>
    </lineage>
</organism>
<evidence type="ECO:0000313" key="5">
    <source>
        <dbReference type="EMBL" id="CAH3024903.1"/>
    </source>
</evidence>
<dbReference type="SMART" id="SM00112">
    <property type="entry name" value="CA"/>
    <property type="match status" value="5"/>
</dbReference>
<feature type="domain" description="Cadherin" evidence="4">
    <location>
        <begin position="341"/>
        <end position="436"/>
    </location>
</feature>
<dbReference type="Gene3D" id="2.60.40.60">
    <property type="entry name" value="Cadherins"/>
    <property type="match status" value="5"/>
</dbReference>
<dbReference type="InterPro" id="IPR002126">
    <property type="entry name" value="Cadherin-like_dom"/>
</dbReference>
<comment type="caution">
    <text evidence="5">The sequence shown here is derived from an EMBL/GenBank/DDBJ whole genome shotgun (WGS) entry which is preliminary data.</text>
</comment>
<dbReference type="EMBL" id="CALNXI010000326">
    <property type="protein sequence ID" value="CAH3024903.1"/>
    <property type="molecule type" value="Genomic_DNA"/>
</dbReference>
<keyword evidence="2" id="KW-1133">Transmembrane helix</keyword>
<evidence type="ECO:0000259" key="4">
    <source>
        <dbReference type="PROSITE" id="PS50268"/>
    </source>
</evidence>
<evidence type="ECO:0000256" key="1">
    <source>
        <dbReference type="ARBA" id="ARBA00022692"/>
    </source>
</evidence>
<keyword evidence="3" id="KW-0106">Calcium</keyword>
<sequence>MEQKLLLDHEAQRASGMTYWSGQTVAAWLVTLAWTRYCEASAPVFSSSSYSSTVNENVPTDTTVSGITLSATDSDGDSITYSIISSAGPFKLSGAGASVLTNGLAIDFETQDSYSLTVQAQAAGETANASVTITVVNVNEAPSFTLSSYSGVIAENSVNGVDIITIPATDPDSGDTLNYSLSGSGSSLFDVLSNGEIEVAGSLNFESTPSYSLTLTVTDAGSLTDTAVVVISVSDVNEDPSFVGAPYSATVAENDAAASVVTVSATDPDSGDSVTFSLSGSKSSDFTIHASSGVVTLTDALNYEVTSSYSLTVTASDSNGGVTQTSLTVTVTNANDAPVSLGNPYSATIAEDEPSGTNVLKTAASDEDGHGILFSLSGSSDFEILNSGMIRIKAGVSLDYEIQDSYNLTVTFSDGVASDSELVAITVTNKNDAPTLPSSPYSTSVSEDVSVGASVYDIDASDQDGDSLTYTLSGTGVTHFTIDSNTGIVTTTQALDYEDTTSYFVTVHVSDGNGDLTSTSLTITLLTQTIAQNSLWHHILRPLMKV</sequence>
<dbReference type="PANTHER" id="PTHR24026:SF126">
    <property type="entry name" value="PROTOCADHERIN FAT 4"/>
    <property type="match status" value="1"/>
</dbReference>
<dbReference type="Pfam" id="PF00028">
    <property type="entry name" value="Cadherin"/>
    <property type="match status" value="5"/>
</dbReference>
<name>A0ABN8M5K6_9CNID</name>
<dbReference type="SUPFAM" id="SSF49313">
    <property type="entry name" value="Cadherin-like"/>
    <property type="match status" value="5"/>
</dbReference>
<proteinExistence type="predicted"/>
<evidence type="ECO:0000256" key="2">
    <source>
        <dbReference type="ARBA" id="ARBA00022989"/>
    </source>
</evidence>
<dbReference type="CDD" id="cd11304">
    <property type="entry name" value="Cadherin_repeat"/>
    <property type="match status" value="5"/>
</dbReference>
<dbReference type="PANTHER" id="PTHR24026">
    <property type="entry name" value="FAT ATYPICAL CADHERIN-RELATED"/>
    <property type="match status" value="1"/>
</dbReference>
<keyword evidence="6" id="KW-1185">Reference proteome</keyword>
<dbReference type="Proteomes" id="UP001159427">
    <property type="component" value="Unassembled WGS sequence"/>
</dbReference>
<evidence type="ECO:0000313" key="6">
    <source>
        <dbReference type="Proteomes" id="UP001159427"/>
    </source>
</evidence>
<feature type="domain" description="Cadherin" evidence="4">
    <location>
        <begin position="145"/>
        <end position="242"/>
    </location>
</feature>
<feature type="domain" description="Cadherin" evidence="4">
    <location>
        <begin position="243"/>
        <end position="340"/>
    </location>
</feature>
<reference evidence="5 6" key="1">
    <citation type="submission" date="2022-05" db="EMBL/GenBank/DDBJ databases">
        <authorList>
            <consortium name="Genoscope - CEA"/>
            <person name="William W."/>
        </authorList>
    </citation>
    <scope>NUCLEOTIDE SEQUENCE [LARGE SCALE GENOMIC DNA]</scope>
</reference>
<feature type="domain" description="Cadherin" evidence="4">
    <location>
        <begin position="46"/>
        <end position="144"/>
    </location>
</feature>
<dbReference type="PROSITE" id="PS50268">
    <property type="entry name" value="CADHERIN_2"/>
    <property type="match status" value="5"/>
</dbReference>
<dbReference type="PRINTS" id="PR00205">
    <property type="entry name" value="CADHERIN"/>
</dbReference>
<accession>A0ABN8M5K6</accession>